<evidence type="ECO:0000313" key="2">
    <source>
        <dbReference type="EMBL" id="CCH78178.1"/>
    </source>
</evidence>
<accession>A0A077LW72</accession>
<dbReference type="AlphaFoldDB" id="A0A077LW72"/>
<proteinExistence type="predicted"/>
<reference evidence="2 3" key="1">
    <citation type="journal article" date="2013" name="ISME J.">
        <title>A metabolic model for members of the genus Tetrasphaera involved in enhanced biological phosphorus removal.</title>
        <authorList>
            <person name="Kristiansen R."/>
            <person name="Nguyen H.T.T."/>
            <person name="Saunders A.M."/>
            <person name="Nielsen J.L."/>
            <person name="Wimmer R."/>
            <person name="Le V.Q."/>
            <person name="McIlroy S.J."/>
            <person name="Petrovski S."/>
            <person name="Seviour R.J."/>
            <person name="Calteau A."/>
            <person name="Nielsen K.L."/>
            <person name="Nielsen P.H."/>
        </authorList>
    </citation>
    <scope>NUCLEOTIDE SEQUENCE [LARGE SCALE GENOMIC DNA]</scope>
    <source>
        <strain evidence="2 3">T1-X7</strain>
    </source>
</reference>
<name>A0A077LW72_9MICO</name>
<gene>
    <name evidence="2" type="ORF">BN12_2600009</name>
</gene>
<evidence type="ECO:0000256" key="1">
    <source>
        <dbReference type="SAM" id="MobiDB-lite"/>
    </source>
</evidence>
<evidence type="ECO:0000313" key="3">
    <source>
        <dbReference type="Proteomes" id="UP000035721"/>
    </source>
</evidence>
<feature type="region of interest" description="Disordered" evidence="1">
    <location>
        <begin position="1"/>
        <end position="27"/>
    </location>
</feature>
<sequence>MSGEVMGSGVTRQSEHRSDGTGSGVTR</sequence>
<comment type="caution">
    <text evidence="2">The sequence shown here is derived from an EMBL/GenBank/DDBJ whole genome shotgun (WGS) entry which is preliminary data.</text>
</comment>
<keyword evidence="3" id="KW-1185">Reference proteome</keyword>
<dbReference type="Proteomes" id="UP000035721">
    <property type="component" value="Unassembled WGS sequence"/>
</dbReference>
<protein>
    <submittedName>
        <fullName evidence="2">Uncharacterized protein</fullName>
    </submittedName>
</protein>
<organism evidence="2 3">
    <name type="scientific">Nostocoides japonicum T1-X7</name>
    <dbReference type="NCBI Taxonomy" id="1194083"/>
    <lineage>
        <taxon>Bacteria</taxon>
        <taxon>Bacillati</taxon>
        <taxon>Actinomycetota</taxon>
        <taxon>Actinomycetes</taxon>
        <taxon>Micrococcales</taxon>
        <taxon>Intrasporangiaceae</taxon>
        <taxon>Nostocoides</taxon>
    </lineage>
</organism>
<dbReference type="EMBL" id="CAJB01000180">
    <property type="protein sequence ID" value="CCH78178.1"/>
    <property type="molecule type" value="Genomic_DNA"/>
</dbReference>